<feature type="domain" description="Clr5" evidence="2">
    <location>
        <begin position="48"/>
        <end position="99"/>
    </location>
</feature>
<evidence type="ECO:0000256" key="1">
    <source>
        <dbReference type="SAM" id="MobiDB-lite"/>
    </source>
</evidence>
<proteinExistence type="predicted"/>
<dbReference type="AlphaFoldDB" id="A0A9P8XWY1"/>
<dbReference type="PANTHER" id="PTHR38788:SF3">
    <property type="entry name" value="CLR5 DOMAIN-CONTAINING PROTEIN"/>
    <property type="match status" value="1"/>
</dbReference>
<feature type="compositionally biased region" description="Basic and acidic residues" evidence="1">
    <location>
        <begin position="26"/>
        <end position="37"/>
    </location>
</feature>
<feature type="region of interest" description="Disordered" evidence="1">
    <location>
        <begin position="99"/>
        <end position="135"/>
    </location>
</feature>
<dbReference type="OrthoDB" id="4115389at2759"/>
<protein>
    <recommendedName>
        <fullName evidence="2">Clr5 domain-containing protein</fullName>
    </recommendedName>
</protein>
<accession>A0A9P8XWY1</accession>
<dbReference type="Proteomes" id="UP000756346">
    <property type="component" value="Unassembled WGS sequence"/>
</dbReference>
<organism evidence="3 4">
    <name type="scientific">Microdochium trichocladiopsis</name>
    <dbReference type="NCBI Taxonomy" id="1682393"/>
    <lineage>
        <taxon>Eukaryota</taxon>
        <taxon>Fungi</taxon>
        <taxon>Dikarya</taxon>
        <taxon>Ascomycota</taxon>
        <taxon>Pezizomycotina</taxon>
        <taxon>Sordariomycetes</taxon>
        <taxon>Xylariomycetidae</taxon>
        <taxon>Xylariales</taxon>
        <taxon>Microdochiaceae</taxon>
        <taxon>Microdochium</taxon>
    </lineage>
</organism>
<comment type="caution">
    <text evidence="3">The sequence shown here is derived from an EMBL/GenBank/DDBJ whole genome shotgun (WGS) entry which is preliminary data.</text>
</comment>
<dbReference type="RefSeq" id="XP_046007658.1">
    <property type="nucleotide sequence ID" value="XM_046159532.1"/>
</dbReference>
<feature type="region of interest" description="Disordered" evidence="1">
    <location>
        <begin position="548"/>
        <end position="576"/>
    </location>
</feature>
<feature type="region of interest" description="Disordered" evidence="1">
    <location>
        <begin position="1"/>
        <end position="52"/>
    </location>
</feature>
<dbReference type="GeneID" id="70189078"/>
<gene>
    <name evidence="3" type="ORF">B0I36DRAFT_367867</name>
</gene>
<reference evidence="3" key="1">
    <citation type="journal article" date="2021" name="Nat. Commun.">
        <title>Genetic determinants of endophytism in the Arabidopsis root mycobiome.</title>
        <authorList>
            <person name="Mesny F."/>
            <person name="Miyauchi S."/>
            <person name="Thiergart T."/>
            <person name="Pickel B."/>
            <person name="Atanasova L."/>
            <person name="Karlsson M."/>
            <person name="Huettel B."/>
            <person name="Barry K.W."/>
            <person name="Haridas S."/>
            <person name="Chen C."/>
            <person name="Bauer D."/>
            <person name="Andreopoulos W."/>
            <person name="Pangilinan J."/>
            <person name="LaButti K."/>
            <person name="Riley R."/>
            <person name="Lipzen A."/>
            <person name="Clum A."/>
            <person name="Drula E."/>
            <person name="Henrissat B."/>
            <person name="Kohler A."/>
            <person name="Grigoriev I.V."/>
            <person name="Martin F.M."/>
            <person name="Hacquard S."/>
        </authorList>
    </citation>
    <scope>NUCLEOTIDE SEQUENCE</scope>
    <source>
        <strain evidence="3">MPI-CAGE-CH-0230</strain>
    </source>
</reference>
<evidence type="ECO:0000259" key="2">
    <source>
        <dbReference type="Pfam" id="PF14420"/>
    </source>
</evidence>
<dbReference type="PANTHER" id="PTHR38788">
    <property type="entry name" value="CLR5 DOMAIN-CONTAINING PROTEIN"/>
    <property type="match status" value="1"/>
</dbReference>
<dbReference type="Pfam" id="PF14420">
    <property type="entry name" value="Clr5"/>
    <property type="match status" value="1"/>
</dbReference>
<feature type="compositionally biased region" description="Basic and acidic residues" evidence="1">
    <location>
        <begin position="567"/>
        <end position="576"/>
    </location>
</feature>
<dbReference type="EMBL" id="JAGTJQ010000010">
    <property type="protein sequence ID" value="KAH7021457.1"/>
    <property type="molecule type" value="Genomic_DNA"/>
</dbReference>
<evidence type="ECO:0000313" key="4">
    <source>
        <dbReference type="Proteomes" id="UP000756346"/>
    </source>
</evidence>
<dbReference type="InterPro" id="IPR025676">
    <property type="entry name" value="Clr5_dom"/>
</dbReference>
<name>A0A9P8XWY1_9PEZI</name>
<keyword evidence="4" id="KW-1185">Reference proteome</keyword>
<evidence type="ECO:0000313" key="3">
    <source>
        <dbReference type="EMBL" id="KAH7021457.1"/>
    </source>
</evidence>
<sequence>MLKGPDVDFPTGTPLQPSSPPSDADWESRKQVIKKIDAPLPPRSQPTDADWESRKQVIKQIYITESRTLDYLVEEMKERGFDQTEKQFRKRLAHWNLKKNNTSSGRATDPSGSGKRTRRDAGTTRPKASSDRKSEPLTALQMKIFLVLFPMRIELDDLGSLLLSADTAMRFYLACRESTWIWDIREPTGSREQTDVLQIWPALEDICQDIQTLYQSELWNRLQRRFRDLLAYSQQVFGRRPSDRNLVLCFSRICLLLSEIRDPTETTDSNPKRLPTFLVLRCFLIGLCQSMWQQPQQDHLLPIIKALLAILQGSPMEFKGMLARLYRKVMRMVQDSLGRDHLVTLTLSASLDKQLGNIIYAQSQGKERPSFDRAALIKLVIKTELQHHTQETSGQFQRLLLVQEILNALTTGDRYPGDVQHVAMILRSMALLSFRNATSPLVRLRAARAAARSSEVIAKMYLGVPGNDDYSRRTSIVYLDTAITTLLAQNGCEITALHVTKVHCKWLKEYNRNNGRADPETREEFERRAEEAEARKRSIVRRIPVDTEAPARVPRARGKLKATTKSESTKRLRKENRNEKKMFASFLLEIARWESFNTGSK</sequence>